<proteinExistence type="predicted"/>
<accession>A0A383BCM6</accession>
<protein>
    <submittedName>
        <fullName evidence="1">Uncharacterized protein</fullName>
    </submittedName>
</protein>
<dbReference type="EMBL" id="UINC01199477">
    <property type="protein sequence ID" value="SVE17926.1"/>
    <property type="molecule type" value="Genomic_DNA"/>
</dbReference>
<dbReference type="AlphaFoldDB" id="A0A383BCM6"/>
<organism evidence="1">
    <name type="scientific">marine metagenome</name>
    <dbReference type="NCBI Taxonomy" id="408172"/>
    <lineage>
        <taxon>unclassified sequences</taxon>
        <taxon>metagenomes</taxon>
        <taxon>ecological metagenomes</taxon>
    </lineage>
</organism>
<reference evidence="1" key="1">
    <citation type="submission" date="2018-05" db="EMBL/GenBank/DDBJ databases">
        <authorList>
            <person name="Lanie J.A."/>
            <person name="Ng W.-L."/>
            <person name="Kazmierczak K.M."/>
            <person name="Andrzejewski T.M."/>
            <person name="Davidsen T.M."/>
            <person name="Wayne K.J."/>
            <person name="Tettelin H."/>
            <person name="Glass J.I."/>
            <person name="Rusch D."/>
            <person name="Podicherti R."/>
            <person name="Tsui H.-C.T."/>
            <person name="Winkler M.E."/>
        </authorList>
    </citation>
    <scope>NUCLEOTIDE SEQUENCE</scope>
</reference>
<name>A0A383BCM6_9ZZZZ</name>
<evidence type="ECO:0000313" key="1">
    <source>
        <dbReference type="EMBL" id="SVE17926.1"/>
    </source>
</evidence>
<sequence>MLNHYSYLIPKDEVLALCKRAILKLDYEIDLYAPESNILTTKSRQMRSLLRRYDYVIYIHVGDKVNVHISANTN</sequence>
<gene>
    <name evidence="1" type="ORF">METZ01_LOCUS470780</name>
</gene>
<feature type="non-terminal residue" evidence="1">
    <location>
        <position position="74"/>
    </location>
</feature>